<dbReference type="EMBL" id="BQYH01000021">
    <property type="protein sequence ID" value="GKU73248.1"/>
    <property type="molecule type" value="Genomic_DNA"/>
</dbReference>
<dbReference type="GO" id="GO:0000976">
    <property type="term" value="F:transcription cis-regulatory region binding"/>
    <property type="evidence" value="ECO:0007669"/>
    <property type="project" value="TreeGrafter"/>
</dbReference>
<dbReference type="Pfam" id="PF00440">
    <property type="entry name" value="TetR_N"/>
    <property type="match status" value="1"/>
</dbReference>
<evidence type="ECO:0000256" key="1">
    <source>
        <dbReference type="ARBA" id="ARBA00023125"/>
    </source>
</evidence>
<dbReference type="RefSeq" id="WP_108921833.1">
    <property type="nucleotide sequence ID" value="NZ_BFCH01000017.1"/>
</dbReference>
<protein>
    <submittedName>
        <fullName evidence="5">HTH-type transcriptional regulator</fullName>
    </submittedName>
</protein>
<dbReference type="AlphaFoldDB" id="A0AA37PNI8"/>
<dbReference type="GO" id="GO:0003700">
    <property type="term" value="F:DNA-binding transcription factor activity"/>
    <property type="evidence" value="ECO:0007669"/>
    <property type="project" value="TreeGrafter"/>
</dbReference>
<dbReference type="EMBL" id="BFCH01000017">
    <property type="protein sequence ID" value="GBG37672.1"/>
    <property type="molecule type" value="Genomic_DNA"/>
</dbReference>
<feature type="DNA-binding region" description="H-T-H motif" evidence="2">
    <location>
        <begin position="43"/>
        <end position="62"/>
    </location>
</feature>
<evidence type="ECO:0000313" key="4">
    <source>
        <dbReference type="EMBL" id="GBG37672.1"/>
    </source>
</evidence>
<keyword evidence="1 2" id="KW-0238">DNA-binding</keyword>
<dbReference type="Gene3D" id="1.10.357.10">
    <property type="entry name" value="Tetracycline Repressor, domain 2"/>
    <property type="match status" value="1"/>
</dbReference>
<evidence type="ECO:0000256" key="2">
    <source>
        <dbReference type="PROSITE-ProRule" id="PRU00335"/>
    </source>
</evidence>
<evidence type="ECO:0000259" key="3">
    <source>
        <dbReference type="PROSITE" id="PS50977"/>
    </source>
</evidence>
<accession>A0AA37PNI8</accession>
<organism evidence="5 7">
    <name type="scientific">Mycobacterium montefiorense</name>
    <dbReference type="NCBI Taxonomy" id="154654"/>
    <lineage>
        <taxon>Bacteria</taxon>
        <taxon>Bacillati</taxon>
        <taxon>Actinomycetota</taxon>
        <taxon>Actinomycetes</taxon>
        <taxon>Mycobacteriales</taxon>
        <taxon>Mycobacteriaceae</taxon>
        <taxon>Mycobacterium</taxon>
        <taxon>Mycobacterium simiae complex</taxon>
    </lineage>
</organism>
<proteinExistence type="predicted"/>
<dbReference type="Proteomes" id="UP001139505">
    <property type="component" value="Unassembled WGS sequence"/>
</dbReference>
<evidence type="ECO:0000313" key="6">
    <source>
        <dbReference type="Proteomes" id="UP000245060"/>
    </source>
</evidence>
<dbReference type="InterPro" id="IPR009057">
    <property type="entry name" value="Homeodomain-like_sf"/>
</dbReference>
<name>A0AA37PNI8_9MYCO</name>
<feature type="domain" description="HTH tetR-type" evidence="3">
    <location>
        <begin position="20"/>
        <end position="80"/>
    </location>
</feature>
<dbReference type="InterPro" id="IPR023772">
    <property type="entry name" value="DNA-bd_HTH_TetR-type_CS"/>
</dbReference>
<dbReference type="PROSITE" id="PS50977">
    <property type="entry name" value="HTH_TETR_2"/>
    <property type="match status" value="1"/>
</dbReference>
<reference evidence="5" key="3">
    <citation type="journal article" date="2022" name="Microbiol. Resour. Announc.">
        <title>Draft Genome Sequences of Eight Mycobacterium montefiorense Strains Isolated from Salamanders in Captivity.</title>
        <authorList>
            <person name="Komine T."/>
            <person name="Ihara H."/>
            <person name="Fukano H."/>
            <person name="Hoshino Y."/>
            <person name="Kurata O."/>
            <person name="Wada S."/>
        </authorList>
    </citation>
    <scope>NUCLEOTIDE SEQUENCE</scope>
    <source>
        <strain evidence="5">NJB18185</strain>
    </source>
</reference>
<reference evidence="6" key="2">
    <citation type="submission" date="2018-04" db="EMBL/GenBank/DDBJ databases">
        <title>Draft genome sequence of Mycobacterium montefiorense isolated from Japanese black salamander.</title>
        <authorList>
            <person name="Fukano H."/>
            <person name="Yoshida M."/>
            <person name="Shimizu A."/>
            <person name="Iwao H."/>
            <person name="Kurata O."/>
            <person name="Katayama Y."/>
            <person name="Omatsu T."/>
            <person name="Mizutani T."/>
            <person name="Wada S."/>
            <person name="Hoshino Y."/>
        </authorList>
    </citation>
    <scope>NUCLEOTIDE SEQUENCE [LARGE SCALE GENOMIC DNA]</scope>
    <source>
        <strain evidence="6">BS</strain>
    </source>
</reference>
<dbReference type="PROSITE" id="PS01081">
    <property type="entry name" value="HTH_TETR_1"/>
    <property type="match status" value="1"/>
</dbReference>
<evidence type="ECO:0000313" key="7">
    <source>
        <dbReference type="Proteomes" id="UP001139505"/>
    </source>
</evidence>
<comment type="caution">
    <text evidence="5">The sequence shown here is derived from an EMBL/GenBank/DDBJ whole genome shotgun (WGS) entry which is preliminary data.</text>
</comment>
<dbReference type="Proteomes" id="UP000245060">
    <property type="component" value="Unassembled WGS sequence"/>
</dbReference>
<dbReference type="SUPFAM" id="SSF46689">
    <property type="entry name" value="Homeodomain-like"/>
    <property type="match status" value="1"/>
</dbReference>
<evidence type="ECO:0000313" key="5">
    <source>
        <dbReference type="EMBL" id="GKU73248.1"/>
    </source>
</evidence>
<dbReference type="PANTHER" id="PTHR30055:SF153">
    <property type="entry name" value="HTH-TYPE TRANSCRIPTIONAL REPRESSOR RV3405C"/>
    <property type="match status" value="1"/>
</dbReference>
<reference evidence="4" key="1">
    <citation type="journal article" date="2018" name="Genome Announc.">
        <title>Draft Genome Sequence of Mycobacterium montefiorense Isolated from Japanese Black Salamander (Hynobius nigrescens).</title>
        <authorList>
            <person name="Fukano H."/>
            <person name="Yoshida M."/>
            <person name="Shimizu A."/>
            <person name="Iwao H."/>
            <person name="Katayama Y."/>
            <person name="Omatsu T."/>
            <person name="Mizutani T."/>
            <person name="Kurata O."/>
            <person name="Wada S."/>
            <person name="Hoshino Y."/>
        </authorList>
    </citation>
    <scope>NUCLEOTIDE SEQUENCE</scope>
    <source>
        <strain evidence="4">BS</strain>
    </source>
</reference>
<dbReference type="InterPro" id="IPR001647">
    <property type="entry name" value="HTH_TetR"/>
</dbReference>
<dbReference type="InterPro" id="IPR050109">
    <property type="entry name" value="HTH-type_TetR-like_transc_reg"/>
</dbReference>
<dbReference type="PANTHER" id="PTHR30055">
    <property type="entry name" value="HTH-TYPE TRANSCRIPTIONAL REGULATOR RUTR"/>
    <property type="match status" value="1"/>
</dbReference>
<sequence>MTTPSASPSAVQESAPTGRDEVVAAILDSAADMFAERGPGAASIRDIAARAHVNHGLVFRHFGTKENLVAAVLDYLAAELDNLADGTSSPDEIDVATTRQLRVIARALLDGYPAGQLQSSFPAAARLLGNIRPLHDTEEGARLGAANAMALLLGWHLFEPFVRSATGLHDLPRDKQRESMFTEVGRLVQPH</sequence>
<dbReference type="PRINTS" id="PR00455">
    <property type="entry name" value="HTHTETR"/>
</dbReference>
<keyword evidence="6" id="KW-1185">Reference proteome</keyword>
<gene>
    <name evidence="4" type="ORF">MmonteBS_20440</name>
    <name evidence="5" type="ORF">NJB18185_30190</name>
</gene>
<reference evidence="5" key="4">
    <citation type="submission" date="2022-04" db="EMBL/GenBank/DDBJ databases">
        <authorList>
            <person name="Komine T."/>
            <person name="Fukano H."/>
            <person name="Wada S."/>
        </authorList>
    </citation>
    <scope>NUCLEOTIDE SEQUENCE</scope>
    <source>
        <strain evidence="5">NJB18185</strain>
    </source>
</reference>